<dbReference type="GO" id="GO:0003723">
    <property type="term" value="F:RNA binding"/>
    <property type="evidence" value="ECO:0007669"/>
    <property type="project" value="UniProtKB-UniRule"/>
</dbReference>
<dbReference type="InterPro" id="IPR000504">
    <property type="entry name" value="RRM_dom"/>
</dbReference>
<dbReference type="AlphaFoldDB" id="A0AAD9R3W6"/>
<keyword evidence="2" id="KW-0802">TPR repeat</keyword>
<protein>
    <submittedName>
        <fullName evidence="8">Tetratricopeptide repeat protein 31</fullName>
    </submittedName>
</protein>
<dbReference type="PANTHER" id="PTHR47678">
    <property type="entry name" value="TETRATRICOPEPTIDE REPEAT PROTEIN 31"/>
    <property type="match status" value="1"/>
</dbReference>
<name>A0AAD9R3W6_ACRCE</name>
<dbReference type="PROSITE" id="PS50103">
    <property type="entry name" value="ZF_C3H1"/>
    <property type="match status" value="1"/>
</dbReference>
<dbReference type="Gene3D" id="3.30.70.330">
    <property type="match status" value="1"/>
</dbReference>
<dbReference type="SUPFAM" id="SSF48452">
    <property type="entry name" value="TPR-like"/>
    <property type="match status" value="1"/>
</dbReference>
<feature type="domain" description="C3H1-type" evidence="7">
    <location>
        <begin position="654"/>
        <end position="681"/>
    </location>
</feature>
<dbReference type="InterPro" id="IPR001623">
    <property type="entry name" value="DnaJ_domain"/>
</dbReference>
<feature type="compositionally biased region" description="Basic and acidic residues" evidence="4">
    <location>
        <begin position="171"/>
        <end position="183"/>
    </location>
</feature>
<proteinExistence type="predicted"/>
<feature type="compositionally biased region" description="Basic and acidic residues" evidence="4">
    <location>
        <begin position="207"/>
        <end position="220"/>
    </location>
</feature>
<keyword evidence="3" id="KW-0863">Zinc-finger</keyword>
<organism evidence="8 9">
    <name type="scientific">Acropora cervicornis</name>
    <name type="common">Staghorn coral</name>
    <dbReference type="NCBI Taxonomy" id="6130"/>
    <lineage>
        <taxon>Eukaryota</taxon>
        <taxon>Metazoa</taxon>
        <taxon>Cnidaria</taxon>
        <taxon>Anthozoa</taxon>
        <taxon>Hexacorallia</taxon>
        <taxon>Scleractinia</taxon>
        <taxon>Astrocoeniina</taxon>
        <taxon>Acroporidae</taxon>
        <taxon>Acropora</taxon>
    </lineage>
</organism>
<dbReference type="InterPro" id="IPR036869">
    <property type="entry name" value="J_dom_sf"/>
</dbReference>
<dbReference type="Gene3D" id="1.10.287.110">
    <property type="entry name" value="DnaJ domain"/>
    <property type="match status" value="1"/>
</dbReference>
<sequence length="708" mass="79895">MLQNFESRRVENNLKPMGLTKREAFDILELPYGAGPEHIRSSYKRLALQWHPDKHANSEEATRKFQEVASAYKRLTTEECDDEINLSAADMFDLFTHIFQNGMYHFHAGMYDDDDSSYSDGEYEDDLVDGHDEIFQNIAQTLRKKYDRKPNEKVGQPAHSLSEMEAMKNAKELIEEEEREKKKAEKRRTKKKRNKERKKEKQRGKNGKNEKENIQEKNNTKENLTVDSKTLTEVEDKKKNTATTDNTINNNTKLSSGLNDHCVNSTKKLHQSSIKESNSPERQATEDLSGGEEPVWDTSSAFFARAAGRNNSSIPTTSQATVKNNTPVTNSESSQPAKNDIPNSHPSTEQIDPLVLRSRQVAVKGNEMANLGNYQAAVEYFTEAINLDSKDFRFFGNRSYCYDRMGQYEKALQDADVAISLAQDWPKGYFRRGRALTGLKLYSDAEKSFAQVLKLDKHCEDAMFELARVRVQQLEEMGFAQNQSEAAIQAYGTVQAALEALLAGKVKMPVSSEIYVSDGEDDQQRKQRRYSESTSEGESPCRSLWVGNINPEVVSERHLLQLFSRCGRVDTVRILPKRYCAFVNYDNHDSAAVALEKLQGYELGGESILLRYPNNTGSPGSQNVPVASNNVGATKKKFDGSSDPRLAASKLSGPVNGDECYFWRTTGCYFAEKCKFKHVPESKGVDLRKVEAKYGGKLRVTPPNEGNI</sequence>
<dbReference type="SMART" id="SM00271">
    <property type="entry name" value="DnaJ"/>
    <property type="match status" value="1"/>
</dbReference>
<accession>A0AAD9R3W6</accession>
<feature type="compositionally biased region" description="Basic and acidic residues" evidence="4">
    <location>
        <begin position="230"/>
        <end position="239"/>
    </location>
</feature>
<dbReference type="CDD" id="cd00590">
    <property type="entry name" value="RRM_SF"/>
    <property type="match status" value="1"/>
</dbReference>
<dbReference type="InterPro" id="IPR035979">
    <property type="entry name" value="RBD_domain_sf"/>
</dbReference>
<dbReference type="EMBL" id="JARQWQ010000004">
    <property type="protein sequence ID" value="KAK2572576.1"/>
    <property type="molecule type" value="Genomic_DNA"/>
</dbReference>
<feature type="compositionally biased region" description="Polar residues" evidence="4">
    <location>
        <begin position="309"/>
        <end position="350"/>
    </location>
</feature>
<evidence type="ECO:0000256" key="2">
    <source>
        <dbReference type="PROSITE-ProRule" id="PRU00339"/>
    </source>
</evidence>
<reference evidence="8" key="2">
    <citation type="journal article" date="2023" name="Science">
        <title>Genomic signatures of disease resistance in endangered staghorn corals.</title>
        <authorList>
            <person name="Vollmer S.V."/>
            <person name="Selwyn J.D."/>
            <person name="Despard B.A."/>
            <person name="Roesel C.L."/>
        </authorList>
    </citation>
    <scope>NUCLEOTIDE SEQUENCE</scope>
    <source>
        <strain evidence="8">K2</strain>
    </source>
</reference>
<dbReference type="InterPro" id="IPR019734">
    <property type="entry name" value="TPR_rpt"/>
</dbReference>
<dbReference type="PRINTS" id="PR00625">
    <property type="entry name" value="JDOMAIN"/>
</dbReference>
<dbReference type="SUPFAM" id="SSF46565">
    <property type="entry name" value="Chaperone J-domain"/>
    <property type="match status" value="1"/>
</dbReference>
<dbReference type="InterPro" id="IPR000571">
    <property type="entry name" value="Znf_CCCH"/>
</dbReference>
<feature type="compositionally biased region" description="Basic residues" evidence="4">
    <location>
        <begin position="184"/>
        <end position="206"/>
    </location>
</feature>
<evidence type="ECO:0000259" key="7">
    <source>
        <dbReference type="PROSITE" id="PS50103"/>
    </source>
</evidence>
<feature type="region of interest" description="Disordered" evidence="4">
    <location>
        <begin position="309"/>
        <end position="352"/>
    </location>
</feature>
<dbReference type="Pfam" id="PF00226">
    <property type="entry name" value="DnaJ"/>
    <property type="match status" value="1"/>
</dbReference>
<dbReference type="PROSITE" id="PS50076">
    <property type="entry name" value="DNAJ_2"/>
    <property type="match status" value="1"/>
</dbReference>
<dbReference type="CDD" id="cd06257">
    <property type="entry name" value="DnaJ"/>
    <property type="match status" value="1"/>
</dbReference>
<dbReference type="Pfam" id="PF00076">
    <property type="entry name" value="RRM_1"/>
    <property type="match status" value="1"/>
</dbReference>
<feature type="repeat" description="TPR" evidence="2">
    <location>
        <begin position="358"/>
        <end position="391"/>
    </location>
</feature>
<evidence type="ECO:0000259" key="5">
    <source>
        <dbReference type="PROSITE" id="PS50076"/>
    </source>
</evidence>
<feature type="compositionally biased region" description="Polar residues" evidence="4">
    <location>
        <begin position="254"/>
        <end position="282"/>
    </location>
</feature>
<dbReference type="Gene3D" id="1.25.40.10">
    <property type="entry name" value="Tetratricopeptide repeat domain"/>
    <property type="match status" value="1"/>
</dbReference>
<dbReference type="Pfam" id="PF13181">
    <property type="entry name" value="TPR_8"/>
    <property type="match status" value="2"/>
</dbReference>
<keyword evidence="1" id="KW-0694">RNA-binding</keyword>
<evidence type="ECO:0000256" key="3">
    <source>
        <dbReference type="PROSITE-ProRule" id="PRU00723"/>
    </source>
</evidence>
<dbReference type="SUPFAM" id="SSF46934">
    <property type="entry name" value="UBA-like"/>
    <property type="match status" value="1"/>
</dbReference>
<dbReference type="Proteomes" id="UP001249851">
    <property type="component" value="Unassembled WGS sequence"/>
</dbReference>
<dbReference type="SMART" id="SM00360">
    <property type="entry name" value="RRM"/>
    <property type="match status" value="1"/>
</dbReference>
<keyword evidence="9" id="KW-1185">Reference proteome</keyword>
<gene>
    <name evidence="8" type="ORF">P5673_002840</name>
</gene>
<dbReference type="SUPFAM" id="SSF54928">
    <property type="entry name" value="RNA-binding domain, RBD"/>
    <property type="match status" value="1"/>
</dbReference>
<dbReference type="PROSITE" id="PS50005">
    <property type="entry name" value="TPR"/>
    <property type="match status" value="1"/>
</dbReference>
<evidence type="ECO:0000313" key="9">
    <source>
        <dbReference type="Proteomes" id="UP001249851"/>
    </source>
</evidence>
<feature type="domain" description="RRM" evidence="6">
    <location>
        <begin position="542"/>
        <end position="615"/>
    </location>
</feature>
<feature type="domain" description="J" evidence="5">
    <location>
        <begin position="23"/>
        <end position="96"/>
    </location>
</feature>
<keyword evidence="3" id="KW-0479">Metal-binding</keyword>
<evidence type="ECO:0000313" key="8">
    <source>
        <dbReference type="EMBL" id="KAK2572576.1"/>
    </source>
</evidence>
<feature type="compositionally biased region" description="Low complexity" evidence="4">
    <location>
        <begin position="241"/>
        <end position="253"/>
    </location>
</feature>
<comment type="caution">
    <text evidence="8">The sequence shown here is derived from an EMBL/GenBank/DDBJ whole genome shotgun (WGS) entry which is preliminary data.</text>
</comment>
<feature type="region of interest" description="Disordered" evidence="4">
    <location>
        <begin position="517"/>
        <end position="541"/>
    </location>
</feature>
<dbReference type="GO" id="GO:0008270">
    <property type="term" value="F:zinc ion binding"/>
    <property type="evidence" value="ECO:0007669"/>
    <property type="project" value="UniProtKB-KW"/>
</dbReference>
<evidence type="ECO:0000256" key="1">
    <source>
        <dbReference type="PROSITE-ProRule" id="PRU00176"/>
    </source>
</evidence>
<dbReference type="InterPro" id="IPR012677">
    <property type="entry name" value="Nucleotide-bd_a/b_plait_sf"/>
</dbReference>
<feature type="region of interest" description="Disordered" evidence="4">
    <location>
        <begin position="171"/>
        <end position="295"/>
    </location>
</feature>
<dbReference type="PROSITE" id="PS50102">
    <property type="entry name" value="RRM"/>
    <property type="match status" value="1"/>
</dbReference>
<evidence type="ECO:0000259" key="6">
    <source>
        <dbReference type="PROSITE" id="PS50102"/>
    </source>
</evidence>
<keyword evidence="3" id="KW-0862">Zinc</keyword>
<dbReference type="SMART" id="SM00028">
    <property type="entry name" value="TPR"/>
    <property type="match status" value="3"/>
</dbReference>
<feature type="region of interest" description="Disordered" evidence="4">
    <location>
        <begin position="146"/>
        <end position="165"/>
    </location>
</feature>
<dbReference type="PANTHER" id="PTHR47678:SF4">
    <property type="entry name" value="SHOCK PROTEIN 70 (HSP70)-INTERACTING PROTEIN, PUTATIVE-RELATED"/>
    <property type="match status" value="1"/>
</dbReference>
<reference evidence="8" key="1">
    <citation type="journal article" date="2023" name="G3 (Bethesda)">
        <title>Whole genome assembly and annotation of the endangered Caribbean coral Acropora cervicornis.</title>
        <authorList>
            <person name="Selwyn J.D."/>
            <person name="Vollmer S.V."/>
        </authorList>
    </citation>
    <scope>NUCLEOTIDE SEQUENCE</scope>
    <source>
        <strain evidence="8">K2</strain>
    </source>
</reference>
<dbReference type="InterPro" id="IPR011990">
    <property type="entry name" value="TPR-like_helical_dom_sf"/>
</dbReference>
<dbReference type="Gene3D" id="1.10.8.10">
    <property type="entry name" value="DNA helicase RuvA subunit, C-terminal domain"/>
    <property type="match status" value="1"/>
</dbReference>
<feature type="zinc finger region" description="C3H1-type" evidence="3">
    <location>
        <begin position="654"/>
        <end position="681"/>
    </location>
</feature>
<feature type="compositionally biased region" description="Basic and acidic residues" evidence="4">
    <location>
        <begin position="522"/>
        <end position="531"/>
    </location>
</feature>
<dbReference type="InterPro" id="IPR009060">
    <property type="entry name" value="UBA-like_sf"/>
</dbReference>
<evidence type="ECO:0000256" key="4">
    <source>
        <dbReference type="SAM" id="MobiDB-lite"/>
    </source>
</evidence>